<dbReference type="InterPro" id="IPR011006">
    <property type="entry name" value="CheY-like_superfamily"/>
</dbReference>
<dbReference type="Gene3D" id="3.40.50.2300">
    <property type="match status" value="1"/>
</dbReference>
<evidence type="ECO:0000256" key="3">
    <source>
        <dbReference type="ARBA" id="ARBA00023012"/>
    </source>
</evidence>
<keyword evidence="13" id="KW-1185">Reference proteome</keyword>
<dbReference type="OrthoDB" id="9790442at2"/>
<evidence type="ECO:0000256" key="4">
    <source>
        <dbReference type="ARBA" id="ARBA00023015"/>
    </source>
</evidence>
<dbReference type="Gene3D" id="1.10.10.10">
    <property type="entry name" value="Winged helix-like DNA-binding domain superfamily/Winged helix DNA-binding domain"/>
    <property type="match status" value="1"/>
</dbReference>
<sequence>MKLLFAEDEPEMSEAVVDILTFHKYVVDAVFDGEEALAYAREEHYDGIILDIMMPKKSGLEVLTELRKEGLRTPVLLLTAKAEVEDRIQGLDLGADDYLPKPFVMGELLARIRAMLRRREEFTPDILKCGNIELNLHSYELSGNGQAFVLPKLEYQLMELLMLNQGIYLSSEDLLVKVWGYNTDAELGTVWVYISYLRKRLSALNANVEIKAKRNIGYTLEVNE</sequence>
<evidence type="ECO:0000313" key="12">
    <source>
        <dbReference type="EMBL" id="PWJ27932.1"/>
    </source>
</evidence>
<comment type="function">
    <text evidence="7">May play the central regulatory role in sporulation. It may be an element of the effector pathway responsible for the activation of sporulation genes in response to nutritional stress. Spo0A may act in concert with spo0H (a sigma factor) to control the expression of some genes that are critical to the sporulation process.</text>
</comment>
<dbReference type="InterPro" id="IPR036388">
    <property type="entry name" value="WH-like_DNA-bd_sf"/>
</dbReference>
<evidence type="ECO:0000256" key="6">
    <source>
        <dbReference type="ARBA" id="ARBA00023163"/>
    </source>
</evidence>
<protein>
    <recommendedName>
        <fullName evidence="1">Stage 0 sporulation protein A homolog</fullName>
    </recommendedName>
</protein>
<keyword evidence="3" id="KW-0902">Two-component regulatory system</keyword>
<dbReference type="InterPro" id="IPR039420">
    <property type="entry name" value="WalR-like"/>
</dbReference>
<reference evidence="12 13" key="1">
    <citation type="submission" date="2018-05" db="EMBL/GenBank/DDBJ databases">
        <title>The Hungate 1000. A catalogue of reference genomes from the rumen microbiome.</title>
        <authorList>
            <person name="Kelly W."/>
        </authorList>
    </citation>
    <scope>NUCLEOTIDE SEQUENCE [LARGE SCALE GENOMIC DNA]</scope>
    <source>
        <strain evidence="12 13">NLAE-zl-C242</strain>
    </source>
</reference>
<feature type="domain" description="Response regulatory" evidence="10">
    <location>
        <begin position="2"/>
        <end position="116"/>
    </location>
</feature>
<dbReference type="PROSITE" id="PS50110">
    <property type="entry name" value="RESPONSE_REGULATORY"/>
    <property type="match status" value="1"/>
</dbReference>
<proteinExistence type="predicted"/>
<feature type="domain" description="OmpR/PhoB-type" evidence="11">
    <location>
        <begin position="124"/>
        <end position="222"/>
    </location>
</feature>
<feature type="modified residue" description="4-aspartylphosphate" evidence="8">
    <location>
        <position position="51"/>
    </location>
</feature>
<evidence type="ECO:0000256" key="8">
    <source>
        <dbReference type="PROSITE-ProRule" id="PRU00169"/>
    </source>
</evidence>
<dbReference type="CDD" id="cd17625">
    <property type="entry name" value="REC_OmpR_DrrD-like"/>
    <property type="match status" value="1"/>
</dbReference>
<keyword evidence="4" id="KW-0805">Transcription regulation</keyword>
<dbReference type="GO" id="GO:0000976">
    <property type="term" value="F:transcription cis-regulatory region binding"/>
    <property type="evidence" value="ECO:0007669"/>
    <property type="project" value="TreeGrafter"/>
</dbReference>
<dbReference type="SUPFAM" id="SSF52172">
    <property type="entry name" value="CheY-like"/>
    <property type="match status" value="1"/>
</dbReference>
<dbReference type="GO" id="GO:0006355">
    <property type="term" value="P:regulation of DNA-templated transcription"/>
    <property type="evidence" value="ECO:0007669"/>
    <property type="project" value="InterPro"/>
</dbReference>
<dbReference type="GO" id="GO:0000156">
    <property type="term" value="F:phosphorelay response regulator activity"/>
    <property type="evidence" value="ECO:0007669"/>
    <property type="project" value="TreeGrafter"/>
</dbReference>
<dbReference type="AlphaFoldDB" id="A0A2Y9BKP9"/>
<evidence type="ECO:0000256" key="7">
    <source>
        <dbReference type="ARBA" id="ARBA00024867"/>
    </source>
</evidence>
<name>A0A2Y9BKP9_9FIRM</name>
<dbReference type="Proteomes" id="UP000245845">
    <property type="component" value="Unassembled WGS sequence"/>
</dbReference>
<dbReference type="GO" id="GO:0005829">
    <property type="term" value="C:cytosol"/>
    <property type="evidence" value="ECO:0007669"/>
    <property type="project" value="TreeGrafter"/>
</dbReference>
<evidence type="ECO:0000259" key="10">
    <source>
        <dbReference type="PROSITE" id="PS50110"/>
    </source>
</evidence>
<keyword evidence="5 9" id="KW-0238">DNA-binding</keyword>
<evidence type="ECO:0000313" key="13">
    <source>
        <dbReference type="Proteomes" id="UP000245845"/>
    </source>
</evidence>
<evidence type="ECO:0000256" key="2">
    <source>
        <dbReference type="ARBA" id="ARBA00022553"/>
    </source>
</evidence>
<accession>A0A2Y9BKP9</accession>
<dbReference type="GO" id="GO:0032993">
    <property type="term" value="C:protein-DNA complex"/>
    <property type="evidence" value="ECO:0007669"/>
    <property type="project" value="TreeGrafter"/>
</dbReference>
<dbReference type="PROSITE" id="PS51755">
    <property type="entry name" value="OMPR_PHOB"/>
    <property type="match status" value="1"/>
</dbReference>
<feature type="DNA-binding region" description="OmpR/PhoB-type" evidence="9">
    <location>
        <begin position="124"/>
        <end position="222"/>
    </location>
</feature>
<dbReference type="SMART" id="SM00448">
    <property type="entry name" value="REC"/>
    <property type="match status" value="1"/>
</dbReference>
<dbReference type="InterPro" id="IPR001789">
    <property type="entry name" value="Sig_transdc_resp-reg_receiver"/>
</dbReference>
<evidence type="ECO:0000256" key="9">
    <source>
        <dbReference type="PROSITE-ProRule" id="PRU01091"/>
    </source>
</evidence>
<dbReference type="SMART" id="SM00862">
    <property type="entry name" value="Trans_reg_C"/>
    <property type="match status" value="1"/>
</dbReference>
<evidence type="ECO:0000256" key="1">
    <source>
        <dbReference type="ARBA" id="ARBA00018672"/>
    </source>
</evidence>
<organism evidence="12 13">
    <name type="scientific">Faecalicatena orotica</name>
    <dbReference type="NCBI Taxonomy" id="1544"/>
    <lineage>
        <taxon>Bacteria</taxon>
        <taxon>Bacillati</taxon>
        <taxon>Bacillota</taxon>
        <taxon>Clostridia</taxon>
        <taxon>Lachnospirales</taxon>
        <taxon>Lachnospiraceae</taxon>
        <taxon>Faecalicatena</taxon>
    </lineage>
</organism>
<keyword evidence="2 8" id="KW-0597">Phosphoprotein</keyword>
<dbReference type="PANTHER" id="PTHR48111">
    <property type="entry name" value="REGULATOR OF RPOS"/>
    <property type="match status" value="1"/>
</dbReference>
<evidence type="ECO:0000259" key="11">
    <source>
        <dbReference type="PROSITE" id="PS51755"/>
    </source>
</evidence>
<dbReference type="Pfam" id="PF00072">
    <property type="entry name" value="Response_reg"/>
    <property type="match status" value="1"/>
</dbReference>
<gene>
    <name evidence="12" type="ORF">A8806_110107</name>
</gene>
<dbReference type="InterPro" id="IPR001867">
    <property type="entry name" value="OmpR/PhoB-type_DNA-bd"/>
</dbReference>
<dbReference type="EMBL" id="QGDL01000010">
    <property type="protein sequence ID" value="PWJ27932.1"/>
    <property type="molecule type" value="Genomic_DNA"/>
</dbReference>
<dbReference type="Gene3D" id="6.10.250.690">
    <property type="match status" value="1"/>
</dbReference>
<dbReference type="CDD" id="cd00383">
    <property type="entry name" value="trans_reg_C"/>
    <property type="match status" value="1"/>
</dbReference>
<dbReference type="Pfam" id="PF00486">
    <property type="entry name" value="Trans_reg_C"/>
    <property type="match status" value="1"/>
</dbReference>
<dbReference type="RefSeq" id="WP_109732293.1">
    <property type="nucleotide sequence ID" value="NZ_BAAACK010000029.1"/>
</dbReference>
<keyword evidence="6" id="KW-0804">Transcription</keyword>
<evidence type="ECO:0000256" key="5">
    <source>
        <dbReference type="ARBA" id="ARBA00023125"/>
    </source>
</evidence>
<comment type="caution">
    <text evidence="12">The sequence shown here is derived from an EMBL/GenBank/DDBJ whole genome shotgun (WGS) entry which is preliminary data.</text>
</comment>
<dbReference type="PANTHER" id="PTHR48111:SF22">
    <property type="entry name" value="REGULATOR OF RPOS"/>
    <property type="match status" value="1"/>
</dbReference>